<feature type="active site" evidence="3">
    <location>
        <position position="192"/>
    </location>
</feature>
<evidence type="ECO:0000259" key="4">
    <source>
        <dbReference type="Pfam" id="PF03446"/>
    </source>
</evidence>
<dbReference type="PANTHER" id="PTHR22981:SF81">
    <property type="entry name" value="DEHYDROGENASE, PUTATIVE-RELATED"/>
    <property type="match status" value="1"/>
</dbReference>
<dbReference type="Gene3D" id="3.40.50.720">
    <property type="entry name" value="NAD(P)-binding Rossmann-like Domain"/>
    <property type="match status" value="1"/>
</dbReference>
<feature type="domain" description="3-hydroxyisobutyrate dehydrogenase-like NAD-binding" evidence="5">
    <location>
        <begin position="187"/>
        <end position="298"/>
    </location>
</feature>
<evidence type="ECO:0000313" key="7">
    <source>
        <dbReference type="Proteomes" id="UP000053789"/>
    </source>
</evidence>
<dbReference type="SUPFAM" id="SSF48179">
    <property type="entry name" value="6-phosphogluconate dehydrogenase C-terminal domain-like"/>
    <property type="match status" value="1"/>
</dbReference>
<dbReference type="InterPro" id="IPR006115">
    <property type="entry name" value="6PGDH_NADP-bd"/>
</dbReference>
<dbReference type="InterPro" id="IPR002204">
    <property type="entry name" value="3-OH-isobutyrate_DH-rel_CS"/>
</dbReference>
<dbReference type="PROSITE" id="PS00895">
    <property type="entry name" value="3_HYDROXYISOBUT_DH"/>
    <property type="match status" value="1"/>
</dbReference>
<dbReference type="InterPro" id="IPR029154">
    <property type="entry name" value="HIBADH-like_NADP-bd"/>
</dbReference>
<proteinExistence type="predicted"/>
<name>A0A0D2H8F7_CLAB1</name>
<dbReference type="GeneID" id="27705224"/>
<accession>A0A0D2H8F7</accession>
<dbReference type="GO" id="GO:0008442">
    <property type="term" value="F:3-hydroxyisobutyrate dehydrogenase activity"/>
    <property type="evidence" value="ECO:0007669"/>
    <property type="project" value="TreeGrafter"/>
</dbReference>
<dbReference type="GO" id="GO:0005739">
    <property type="term" value="C:mitochondrion"/>
    <property type="evidence" value="ECO:0007669"/>
    <property type="project" value="TreeGrafter"/>
</dbReference>
<evidence type="ECO:0000256" key="3">
    <source>
        <dbReference type="PIRSR" id="PIRSR000103-1"/>
    </source>
</evidence>
<dbReference type="HOGENOM" id="CLU_035117_6_1_1"/>
<dbReference type="InterPro" id="IPR015815">
    <property type="entry name" value="HIBADH-related"/>
</dbReference>
<evidence type="ECO:0000259" key="5">
    <source>
        <dbReference type="Pfam" id="PF14833"/>
    </source>
</evidence>
<dbReference type="OrthoDB" id="21615at2759"/>
<dbReference type="Gene3D" id="1.10.1040.10">
    <property type="entry name" value="N-(1-d-carboxylethyl)-l-norvaline Dehydrogenase, domain 2"/>
    <property type="match status" value="1"/>
</dbReference>
<dbReference type="RefSeq" id="XP_016613854.1">
    <property type="nucleotide sequence ID" value="XM_016770002.1"/>
</dbReference>
<gene>
    <name evidence="6" type="ORF">Z519_12296</name>
</gene>
<evidence type="ECO:0008006" key="8">
    <source>
        <dbReference type="Google" id="ProtNLM"/>
    </source>
</evidence>
<dbReference type="VEuPathDB" id="FungiDB:Z519_12296"/>
<dbReference type="GO" id="GO:0006574">
    <property type="term" value="P:L-valine catabolic process"/>
    <property type="evidence" value="ECO:0007669"/>
    <property type="project" value="TreeGrafter"/>
</dbReference>
<dbReference type="InterPro" id="IPR008927">
    <property type="entry name" value="6-PGluconate_DH-like_C_sf"/>
</dbReference>
<dbReference type="Pfam" id="PF03446">
    <property type="entry name" value="NAD_binding_2"/>
    <property type="match status" value="1"/>
</dbReference>
<reference evidence="6" key="1">
    <citation type="submission" date="2015-01" db="EMBL/GenBank/DDBJ databases">
        <title>The Genome Sequence of Cladophialophora bantiana CBS 173.52.</title>
        <authorList>
            <consortium name="The Broad Institute Genomics Platform"/>
            <person name="Cuomo C."/>
            <person name="de Hoog S."/>
            <person name="Gorbushina A."/>
            <person name="Stielow B."/>
            <person name="Teixiera M."/>
            <person name="Abouelleil A."/>
            <person name="Chapman S.B."/>
            <person name="Priest M."/>
            <person name="Young S.K."/>
            <person name="Wortman J."/>
            <person name="Nusbaum C."/>
            <person name="Birren B."/>
        </authorList>
    </citation>
    <scope>NUCLEOTIDE SEQUENCE [LARGE SCALE GENOMIC DNA]</scope>
    <source>
        <strain evidence="6">CBS 173.52</strain>
    </source>
</reference>
<dbReference type="InterPro" id="IPR036291">
    <property type="entry name" value="NAD(P)-bd_dom_sf"/>
</dbReference>
<dbReference type="PIRSF" id="PIRSF000103">
    <property type="entry name" value="HIBADH"/>
    <property type="match status" value="1"/>
</dbReference>
<dbReference type="Pfam" id="PF14833">
    <property type="entry name" value="NAD_binding_11"/>
    <property type="match status" value="1"/>
</dbReference>
<dbReference type="EMBL" id="KN847006">
    <property type="protein sequence ID" value="KIW87185.1"/>
    <property type="molecule type" value="Genomic_DNA"/>
</dbReference>
<dbReference type="InterPro" id="IPR013328">
    <property type="entry name" value="6PGD_dom2"/>
</dbReference>
<feature type="domain" description="6-phosphogluconate dehydrogenase NADP-binding" evidence="4">
    <location>
        <begin position="6"/>
        <end position="175"/>
    </location>
</feature>
<keyword evidence="2" id="KW-0520">NAD</keyword>
<dbReference type="SUPFAM" id="SSF51735">
    <property type="entry name" value="NAD(P)-binding Rossmann-fold domains"/>
    <property type="match status" value="1"/>
</dbReference>
<evidence type="ECO:0000256" key="2">
    <source>
        <dbReference type="ARBA" id="ARBA00023027"/>
    </source>
</evidence>
<keyword evidence="7" id="KW-1185">Reference proteome</keyword>
<evidence type="ECO:0000256" key="1">
    <source>
        <dbReference type="ARBA" id="ARBA00023002"/>
    </source>
</evidence>
<dbReference type="AlphaFoldDB" id="A0A0D2H8F7"/>
<keyword evidence="1" id="KW-0560">Oxidoreductase</keyword>
<dbReference type="GO" id="GO:0051287">
    <property type="term" value="F:NAD binding"/>
    <property type="evidence" value="ECO:0007669"/>
    <property type="project" value="InterPro"/>
</dbReference>
<dbReference type="Proteomes" id="UP000053789">
    <property type="component" value="Unassembled WGS sequence"/>
</dbReference>
<organism evidence="6 7">
    <name type="scientific">Cladophialophora bantiana (strain ATCC 10958 / CBS 173.52 / CDC B-1940 / NIH 8579)</name>
    <name type="common">Xylohypha bantiana</name>
    <dbReference type="NCBI Taxonomy" id="1442370"/>
    <lineage>
        <taxon>Eukaryota</taxon>
        <taxon>Fungi</taxon>
        <taxon>Dikarya</taxon>
        <taxon>Ascomycota</taxon>
        <taxon>Pezizomycotina</taxon>
        <taxon>Eurotiomycetes</taxon>
        <taxon>Chaetothyriomycetidae</taxon>
        <taxon>Chaetothyriales</taxon>
        <taxon>Herpotrichiellaceae</taxon>
        <taxon>Cladophialophora</taxon>
    </lineage>
</organism>
<dbReference type="PANTHER" id="PTHR22981">
    <property type="entry name" value="3-HYDROXYISOBUTYRATE DEHYDROGENASE-RELATED"/>
    <property type="match status" value="1"/>
</dbReference>
<dbReference type="GO" id="GO:0050661">
    <property type="term" value="F:NADP binding"/>
    <property type="evidence" value="ECO:0007669"/>
    <property type="project" value="InterPro"/>
</dbReference>
<protein>
    <recommendedName>
        <fullName evidence="8">3-hydroxyisobutyrate dehydrogenase</fullName>
    </recommendedName>
</protein>
<evidence type="ECO:0000313" key="6">
    <source>
        <dbReference type="EMBL" id="KIW87185.1"/>
    </source>
</evidence>
<sequence>MAPEKSIAFVGLGRMGYRMASNLRKKMPKETPLYINDLNLEACKMFAEEHADFGPVHIVKSAKEAATQAKVLISVVTASPHVRSLYLDDQTGIILAPKDPDRIMLECSTIDLTTTREVERELSEAGIGTYVDAPISGGIKRAREGTLAFMIGHPGNPDSDPVAQRIYNIIKTMAHEDRITFCGTFSTGLAAKIANNYAACNNMVTLAEAFAMGMANGVDRKVLFECMRNSSGASWALEYAQPVPGIVPGPASNKYEVSFVIPMIIKDVALGVDMAKLGDTPAQMGETSLKIYEAADKDPRCKNLDCTSVWLHLSDCRFDPEFQK</sequence>